<dbReference type="Proteomes" id="UP000019132">
    <property type="component" value="Unassembled WGS sequence"/>
</dbReference>
<name>K3WI02_GLOUD</name>
<dbReference type="EnsemblProtists" id="PYU1_T004594">
    <property type="protein sequence ID" value="PYU1_T004594"/>
    <property type="gene ID" value="PYU1_G004583"/>
</dbReference>
<reference evidence="2" key="1">
    <citation type="journal article" date="2010" name="Genome Biol.">
        <title>Genome sequence of the necrotrophic plant pathogen Pythium ultimum reveals original pathogenicity mechanisms and effector repertoire.</title>
        <authorList>
            <person name="Levesque C.A."/>
            <person name="Brouwer H."/>
            <person name="Cano L."/>
            <person name="Hamilton J.P."/>
            <person name="Holt C."/>
            <person name="Huitema E."/>
            <person name="Raffaele S."/>
            <person name="Robideau G.P."/>
            <person name="Thines M."/>
            <person name="Win J."/>
            <person name="Zerillo M.M."/>
            <person name="Beakes G.W."/>
            <person name="Boore J.L."/>
            <person name="Busam D."/>
            <person name="Dumas B."/>
            <person name="Ferriera S."/>
            <person name="Fuerstenberg S.I."/>
            <person name="Gachon C.M."/>
            <person name="Gaulin E."/>
            <person name="Govers F."/>
            <person name="Grenville-Briggs L."/>
            <person name="Horner N."/>
            <person name="Hostetler J."/>
            <person name="Jiang R.H."/>
            <person name="Johnson J."/>
            <person name="Krajaejun T."/>
            <person name="Lin H."/>
            <person name="Meijer H.J."/>
            <person name="Moore B."/>
            <person name="Morris P."/>
            <person name="Phuntmart V."/>
            <person name="Puiu D."/>
            <person name="Shetty J."/>
            <person name="Stajich J.E."/>
            <person name="Tripathy S."/>
            <person name="Wawra S."/>
            <person name="van West P."/>
            <person name="Whitty B.R."/>
            <person name="Coutinho P.M."/>
            <person name="Henrissat B."/>
            <person name="Martin F."/>
            <person name="Thomas P.D."/>
            <person name="Tyler B.M."/>
            <person name="De Vries R.P."/>
            <person name="Kamoun S."/>
            <person name="Yandell M."/>
            <person name="Tisserat N."/>
            <person name="Buell C.R."/>
        </authorList>
    </citation>
    <scope>NUCLEOTIDE SEQUENCE</scope>
    <source>
        <strain evidence="2">DAOM:BR144</strain>
    </source>
</reference>
<dbReference type="HOGENOM" id="CLU_2727817_0_0_1"/>
<organism evidence="1 2">
    <name type="scientific">Globisporangium ultimum (strain ATCC 200006 / CBS 805.95 / DAOM BR144)</name>
    <name type="common">Pythium ultimum</name>
    <dbReference type="NCBI Taxonomy" id="431595"/>
    <lineage>
        <taxon>Eukaryota</taxon>
        <taxon>Sar</taxon>
        <taxon>Stramenopiles</taxon>
        <taxon>Oomycota</taxon>
        <taxon>Peronosporomycetes</taxon>
        <taxon>Pythiales</taxon>
        <taxon>Pythiaceae</taxon>
        <taxon>Globisporangium</taxon>
    </lineage>
</organism>
<sequence>MLSSWTLDNTEYFGPNFGPGEEEIHVLVELLPYGVRRSPLRIDIGQKYVDDLRPYQVAAERLGDHVDVRKRH</sequence>
<protein>
    <submittedName>
        <fullName evidence="1">Uncharacterized protein</fullName>
    </submittedName>
</protein>
<dbReference type="EMBL" id="GL376631">
    <property type="status" value="NOT_ANNOTATED_CDS"/>
    <property type="molecule type" value="Genomic_DNA"/>
</dbReference>
<evidence type="ECO:0000313" key="2">
    <source>
        <dbReference type="Proteomes" id="UP000019132"/>
    </source>
</evidence>
<evidence type="ECO:0000313" key="1">
    <source>
        <dbReference type="EnsemblProtists" id="PYU1_T004594"/>
    </source>
</evidence>
<dbReference type="VEuPathDB" id="FungiDB:PYU1_G004583"/>
<dbReference type="AlphaFoldDB" id="K3WI02"/>
<accession>K3WI02</accession>
<dbReference type="InParanoid" id="K3WI02"/>
<reference evidence="1" key="3">
    <citation type="submission" date="2015-02" db="UniProtKB">
        <authorList>
            <consortium name="EnsemblProtists"/>
        </authorList>
    </citation>
    <scope>IDENTIFICATION</scope>
    <source>
        <strain evidence="1">DAOM BR144</strain>
    </source>
</reference>
<keyword evidence="2" id="KW-1185">Reference proteome</keyword>
<reference evidence="2" key="2">
    <citation type="submission" date="2010-04" db="EMBL/GenBank/DDBJ databases">
        <authorList>
            <person name="Buell R."/>
            <person name="Hamilton J."/>
            <person name="Hostetler J."/>
        </authorList>
    </citation>
    <scope>NUCLEOTIDE SEQUENCE [LARGE SCALE GENOMIC DNA]</scope>
    <source>
        <strain evidence="2">DAOM:BR144</strain>
    </source>
</reference>
<proteinExistence type="predicted"/>